<evidence type="ECO:0000256" key="1">
    <source>
        <dbReference type="ARBA" id="ARBA00008791"/>
    </source>
</evidence>
<dbReference type="PANTHER" id="PTHR46268">
    <property type="entry name" value="STRESS RESPONSE PROTEIN NHAX"/>
    <property type="match status" value="1"/>
</dbReference>
<evidence type="ECO:0000259" key="2">
    <source>
        <dbReference type="Pfam" id="PF00582"/>
    </source>
</evidence>
<dbReference type="Gene3D" id="3.40.50.620">
    <property type="entry name" value="HUPs"/>
    <property type="match status" value="1"/>
</dbReference>
<dbReference type="EMBL" id="FNNZ01000016">
    <property type="protein sequence ID" value="SDX17628.1"/>
    <property type="molecule type" value="Genomic_DNA"/>
</dbReference>
<dbReference type="PRINTS" id="PR01438">
    <property type="entry name" value="UNVRSLSTRESS"/>
</dbReference>
<keyword evidence="4" id="KW-1185">Reference proteome</keyword>
<proteinExistence type="inferred from homology"/>
<dbReference type="InterPro" id="IPR014729">
    <property type="entry name" value="Rossmann-like_a/b/a_fold"/>
</dbReference>
<accession>A0A1H2ZL02</accession>
<name>A0A1H2ZL02_THIRO</name>
<sequence length="145" mass="15424">MVSHYNMIIVPVDGSEGAARAAVFAADLARATDSPIQLLHVFSPTSNELLGMAHLPRTEIDSISHEAANIAFAKARDAIGNADDLKIEEKSVWGEPREEIVAAAEATDALIVMGRRGLGKMQKLIIGSVSDAVIRTAHRPVTVVS</sequence>
<feature type="domain" description="UspA" evidence="2">
    <location>
        <begin position="5"/>
        <end position="144"/>
    </location>
</feature>
<evidence type="ECO:0000313" key="3">
    <source>
        <dbReference type="EMBL" id="SDX17628.1"/>
    </source>
</evidence>
<gene>
    <name evidence="3" type="ORF">SAMN05421783_11625</name>
</gene>
<dbReference type="InterPro" id="IPR006016">
    <property type="entry name" value="UspA"/>
</dbReference>
<dbReference type="AlphaFoldDB" id="A0A1H2ZL02"/>
<dbReference type="PANTHER" id="PTHR46268:SF6">
    <property type="entry name" value="UNIVERSAL STRESS PROTEIN UP12"/>
    <property type="match status" value="1"/>
</dbReference>
<dbReference type="CDD" id="cd00293">
    <property type="entry name" value="USP-like"/>
    <property type="match status" value="1"/>
</dbReference>
<dbReference type="Proteomes" id="UP000198816">
    <property type="component" value="Unassembled WGS sequence"/>
</dbReference>
<comment type="similarity">
    <text evidence="1">Belongs to the universal stress protein A family.</text>
</comment>
<evidence type="ECO:0000313" key="4">
    <source>
        <dbReference type="Proteomes" id="UP000198816"/>
    </source>
</evidence>
<dbReference type="Pfam" id="PF00582">
    <property type="entry name" value="Usp"/>
    <property type="match status" value="1"/>
</dbReference>
<dbReference type="InterPro" id="IPR006015">
    <property type="entry name" value="Universal_stress_UspA"/>
</dbReference>
<protein>
    <submittedName>
        <fullName evidence="3">Nucleotide-binding universal stress protein, UspA family</fullName>
    </submittedName>
</protein>
<dbReference type="SUPFAM" id="SSF52402">
    <property type="entry name" value="Adenine nucleotide alpha hydrolases-like"/>
    <property type="match status" value="1"/>
</dbReference>
<reference evidence="4" key="1">
    <citation type="submission" date="2016-10" db="EMBL/GenBank/DDBJ databases">
        <authorList>
            <person name="Varghese N."/>
            <person name="Submissions S."/>
        </authorList>
    </citation>
    <scope>NUCLEOTIDE SEQUENCE [LARGE SCALE GENOMIC DNA]</scope>
    <source>
        <strain evidence="4">DSM 217</strain>
    </source>
</reference>
<organism evidence="3 4">
    <name type="scientific">Thiocapsa roseopersicina</name>
    <dbReference type="NCBI Taxonomy" id="1058"/>
    <lineage>
        <taxon>Bacteria</taxon>
        <taxon>Pseudomonadati</taxon>
        <taxon>Pseudomonadota</taxon>
        <taxon>Gammaproteobacteria</taxon>
        <taxon>Chromatiales</taxon>
        <taxon>Chromatiaceae</taxon>
        <taxon>Thiocapsa</taxon>
    </lineage>
</organism>